<keyword evidence="6" id="KW-1185">Reference proteome</keyword>
<dbReference type="SMART" id="SM01103">
    <property type="entry name" value="CRS1_YhbY"/>
    <property type="match status" value="1"/>
</dbReference>
<comment type="caution">
    <text evidence="5">The sequence shown here is derived from an EMBL/GenBank/DDBJ whole genome shotgun (WGS) entry which is preliminary data.</text>
</comment>
<feature type="region of interest" description="Disordered" evidence="3">
    <location>
        <begin position="92"/>
        <end position="140"/>
    </location>
</feature>
<sequence>MAELLLDRDTRLALRGQAHGLDPVVLLGANGLTDAVLKEIDRALLAHELIKIRVPGDEREEREAIYNEIADRLNAARIQMIGKLLVLWRPNPEKQKEEAERAKRRKMAEARRGMRGGPTAHRKTRAQAKGRTTKKAYANL</sequence>
<evidence type="ECO:0000256" key="2">
    <source>
        <dbReference type="PROSITE-ProRule" id="PRU00626"/>
    </source>
</evidence>
<dbReference type="Pfam" id="PF01985">
    <property type="entry name" value="CRS1_YhbY"/>
    <property type="match status" value="1"/>
</dbReference>
<accession>A0ABS2GVE3</accession>
<dbReference type="Gene3D" id="3.30.110.60">
    <property type="entry name" value="YhbY-like"/>
    <property type="match status" value="1"/>
</dbReference>
<dbReference type="EMBL" id="JACJKX010000008">
    <property type="protein sequence ID" value="MBM6928721.1"/>
    <property type="molecule type" value="Genomic_DNA"/>
</dbReference>
<feature type="domain" description="CRM" evidence="4">
    <location>
        <begin position="4"/>
        <end position="100"/>
    </location>
</feature>
<dbReference type="NCBIfam" id="TIGR00253">
    <property type="entry name" value="RNA_bind_YhbY"/>
    <property type="match status" value="1"/>
</dbReference>
<gene>
    <name evidence="5" type="primary">yhbY</name>
    <name evidence="5" type="ORF">H5985_05485</name>
</gene>
<reference evidence="5 6" key="1">
    <citation type="journal article" date="2021" name="Sci. Rep.">
        <title>The distribution of antibiotic resistance genes in chicken gut microbiota commensals.</title>
        <authorList>
            <person name="Juricova H."/>
            <person name="Matiasovicova J."/>
            <person name="Kubasova T."/>
            <person name="Cejkova D."/>
            <person name="Rychlik I."/>
        </authorList>
    </citation>
    <scope>NUCLEOTIDE SEQUENCE [LARGE SCALE GENOMIC DNA]</scope>
    <source>
        <strain evidence="5 6">An562</strain>
    </source>
</reference>
<feature type="compositionally biased region" description="Basic residues" evidence="3">
    <location>
        <begin position="120"/>
        <end position="134"/>
    </location>
</feature>
<evidence type="ECO:0000313" key="5">
    <source>
        <dbReference type="EMBL" id="MBM6928721.1"/>
    </source>
</evidence>
<organism evidence="5 6">
    <name type="scientific">Parasutterella secunda</name>
    <dbReference type="NCBI Taxonomy" id="626947"/>
    <lineage>
        <taxon>Bacteria</taxon>
        <taxon>Pseudomonadati</taxon>
        <taxon>Pseudomonadota</taxon>
        <taxon>Betaproteobacteria</taxon>
        <taxon>Burkholderiales</taxon>
        <taxon>Sutterellaceae</taxon>
        <taxon>Parasutterella</taxon>
    </lineage>
</organism>
<keyword evidence="1 2" id="KW-0694">RNA-binding</keyword>
<dbReference type="InterPro" id="IPR035920">
    <property type="entry name" value="YhbY-like_sf"/>
</dbReference>
<dbReference type="InterPro" id="IPR051925">
    <property type="entry name" value="RNA-binding_domain"/>
</dbReference>
<dbReference type="PANTHER" id="PTHR40065:SF3">
    <property type="entry name" value="RNA-BINDING PROTEIN YHBY"/>
    <property type="match status" value="1"/>
</dbReference>
<proteinExistence type="predicted"/>
<evidence type="ECO:0000256" key="1">
    <source>
        <dbReference type="ARBA" id="ARBA00022884"/>
    </source>
</evidence>
<dbReference type="PROSITE" id="PS51295">
    <property type="entry name" value="CRM"/>
    <property type="match status" value="1"/>
</dbReference>
<evidence type="ECO:0000313" key="6">
    <source>
        <dbReference type="Proteomes" id="UP000777002"/>
    </source>
</evidence>
<dbReference type="Proteomes" id="UP000777002">
    <property type="component" value="Unassembled WGS sequence"/>
</dbReference>
<dbReference type="InterPro" id="IPR017924">
    <property type="entry name" value="RNA-binding_YhbY"/>
</dbReference>
<evidence type="ECO:0000256" key="3">
    <source>
        <dbReference type="SAM" id="MobiDB-lite"/>
    </source>
</evidence>
<name>A0ABS2GVE3_9BURK</name>
<feature type="compositionally biased region" description="Basic and acidic residues" evidence="3">
    <location>
        <begin position="92"/>
        <end position="112"/>
    </location>
</feature>
<dbReference type="InterPro" id="IPR001890">
    <property type="entry name" value="RNA-binding_CRM"/>
</dbReference>
<protein>
    <submittedName>
        <fullName evidence="5">Ribosome assembly RNA-binding protein YhbY</fullName>
    </submittedName>
</protein>
<evidence type="ECO:0000259" key="4">
    <source>
        <dbReference type="PROSITE" id="PS51295"/>
    </source>
</evidence>
<dbReference type="PANTHER" id="PTHR40065">
    <property type="entry name" value="RNA-BINDING PROTEIN YHBY"/>
    <property type="match status" value="1"/>
</dbReference>
<dbReference type="SUPFAM" id="SSF75471">
    <property type="entry name" value="YhbY-like"/>
    <property type="match status" value="1"/>
</dbReference>